<keyword evidence="2" id="KW-1185">Reference proteome</keyword>
<dbReference type="EMBL" id="AP026830">
    <property type="protein sequence ID" value="BDR91263.1"/>
    <property type="molecule type" value="Genomic_DNA"/>
</dbReference>
<evidence type="ECO:0000313" key="2">
    <source>
        <dbReference type="Proteomes" id="UP001060771"/>
    </source>
</evidence>
<protein>
    <submittedName>
        <fullName evidence="1">Uncharacterized protein</fullName>
    </submittedName>
</protein>
<gene>
    <name evidence="1" type="ORF">Vsou_03560</name>
</gene>
<evidence type="ECO:0000313" key="1">
    <source>
        <dbReference type="EMBL" id="BDR91263.1"/>
    </source>
</evidence>
<organism evidence="1 2">
    <name type="scientific">Vulcanisaeta souniana JCM 11219</name>
    <dbReference type="NCBI Taxonomy" id="1293586"/>
    <lineage>
        <taxon>Archaea</taxon>
        <taxon>Thermoproteota</taxon>
        <taxon>Thermoprotei</taxon>
        <taxon>Thermoproteales</taxon>
        <taxon>Thermoproteaceae</taxon>
        <taxon>Vulcanisaeta</taxon>
    </lineage>
</organism>
<name>A0ABM8BJZ1_9CREN</name>
<sequence length="46" mass="5166">MSMSLPRIVAVRVILNAHFNQHLIHVSIVNYGKIALGIKVRKSRGQ</sequence>
<dbReference type="Proteomes" id="UP001060771">
    <property type="component" value="Chromosome"/>
</dbReference>
<reference evidence="2" key="1">
    <citation type="submission" date="2022-09" db="EMBL/GenBank/DDBJ databases">
        <title>Complete genome sequence of Vulcanisaeta souniana.</title>
        <authorList>
            <person name="Kato S."/>
            <person name="Itoh T."/>
            <person name="Ohkuma M."/>
        </authorList>
    </citation>
    <scope>NUCLEOTIDE SEQUENCE [LARGE SCALE GENOMIC DNA]</scope>
    <source>
        <strain evidence="2">JCM 11219</strain>
    </source>
</reference>
<proteinExistence type="predicted"/>
<accession>A0ABM8BJZ1</accession>